<keyword evidence="3" id="KW-1185">Reference proteome</keyword>
<dbReference type="EMBL" id="CAXDID020000315">
    <property type="protein sequence ID" value="CAL6075691.1"/>
    <property type="molecule type" value="Genomic_DNA"/>
</dbReference>
<comment type="caution">
    <text evidence="1">The sequence shown here is derived from an EMBL/GenBank/DDBJ whole genome shotgun (WGS) entry which is preliminary data.</text>
</comment>
<accession>A0AA86TLW3</accession>
<sequence>MNLLRQTKFLFLGYVLWKFYIPDNSILVLQESKELAIRNVISYTTYHIQLAKSLPKSQPKKSYSDKQIMIVREKTSITRQIVRTNQFPSVFILISHLFMSYQFNQVQTQYYQFGHEQQCQKILIARQMQNVLLNLFKRMVILEQSKLALL</sequence>
<evidence type="ECO:0000313" key="2">
    <source>
        <dbReference type="EMBL" id="CAL6075691.1"/>
    </source>
</evidence>
<dbReference type="EMBL" id="CATOUU010000181">
    <property type="protein sequence ID" value="CAI9919602.1"/>
    <property type="molecule type" value="Genomic_DNA"/>
</dbReference>
<name>A0AA86TLW3_9EUKA</name>
<protein>
    <submittedName>
        <fullName evidence="2">Hypothetical_protein</fullName>
    </submittedName>
</protein>
<organism evidence="1">
    <name type="scientific">Hexamita inflata</name>
    <dbReference type="NCBI Taxonomy" id="28002"/>
    <lineage>
        <taxon>Eukaryota</taxon>
        <taxon>Metamonada</taxon>
        <taxon>Diplomonadida</taxon>
        <taxon>Hexamitidae</taxon>
        <taxon>Hexamitinae</taxon>
        <taxon>Hexamita</taxon>
    </lineage>
</organism>
<gene>
    <name evidence="2" type="ORF">HINF_LOCUS57330</name>
    <name evidence="1" type="ORF">HINF_LOCUS7247</name>
</gene>
<evidence type="ECO:0000313" key="1">
    <source>
        <dbReference type="EMBL" id="CAI9919602.1"/>
    </source>
</evidence>
<reference evidence="1" key="1">
    <citation type="submission" date="2023-06" db="EMBL/GenBank/DDBJ databases">
        <authorList>
            <person name="Kurt Z."/>
        </authorList>
    </citation>
    <scope>NUCLEOTIDE SEQUENCE</scope>
</reference>
<dbReference type="AlphaFoldDB" id="A0AA86TLW3"/>
<dbReference type="Proteomes" id="UP001642409">
    <property type="component" value="Unassembled WGS sequence"/>
</dbReference>
<evidence type="ECO:0000313" key="3">
    <source>
        <dbReference type="Proteomes" id="UP001642409"/>
    </source>
</evidence>
<proteinExistence type="predicted"/>
<reference evidence="2 3" key="2">
    <citation type="submission" date="2024-07" db="EMBL/GenBank/DDBJ databases">
        <authorList>
            <person name="Akdeniz Z."/>
        </authorList>
    </citation>
    <scope>NUCLEOTIDE SEQUENCE [LARGE SCALE GENOMIC DNA]</scope>
</reference>